<reference evidence="5 6" key="1">
    <citation type="submission" date="2016-06" db="EMBL/GenBank/DDBJ databases">
        <title>Evolution of pathogenesis and genome organization in the Tremellales.</title>
        <authorList>
            <person name="Cuomo C."/>
            <person name="Litvintseva A."/>
            <person name="Heitman J."/>
            <person name="Chen Y."/>
            <person name="Sun S."/>
            <person name="Springer D."/>
            <person name="Dromer F."/>
            <person name="Young S."/>
            <person name="Zeng Q."/>
            <person name="Chapman S."/>
            <person name="Gujja S."/>
            <person name="Saif S."/>
            <person name="Birren B."/>
        </authorList>
    </citation>
    <scope>NUCLEOTIDE SEQUENCE [LARGE SCALE GENOMIC DNA]</scope>
    <source>
        <strain evidence="5 6">CBS 6039</strain>
    </source>
</reference>
<dbReference type="PRINTS" id="PR00080">
    <property type="entry name" value="SDRFAMILY"/>
</dbReference>
<keyword evidence="6" id="KW-1185">Reference proteome</keyword>
<keyword evidence="2" id="KW-0521">NADP</keyword>
<dbReference type="CDD" id="cd05367">
    <property type="entry name" value="SPR-like_SDR_c"/>
    <property type="match status" value="1"/>
</dbReference>
<evidence type="ECO:0000256" key="3">
    <source>
        <dbReference type="ARBA" id="ARBA00023002"/>
    </source>
</evidence>
<evidence type="ECO:0000256" key="4">
    <source>
        <dbReference type="RuleBase" id="RU000363"/>
    </source>
</evidence>
<dbReference type="EMBL" id="AWGJ01000002">
    <property type="protein sequence ID" value="ODN83632.1"/>
    <property type="molecule type" value="Genomic_DNA"/>
</dbReference>
<dbReference type="Proteomes" id="UP000094065">
    <property type="component" value="Unassembled WGS sequence"/>
</dbReference>
<dbReference type="Pfam" id="PF00106">
    <property type="entry name" value="adh_short"/>
    <property type="match status" value="1"/>
</dbReference>
<dbReference type="STRING" id="1295533.A0A1E3I524"/>
<protein>
    <recommendedName>
        <fullName evidence="7">Cytoplasmic protein</fullName>
    </recommendedName>
</protein>
<dbReference type="InterPro" id="IPR036291">
    <property type="entry name" value="NAD(P)-bd_dom_sf"/>
</dbReference>
<evidence type="ECO:0008006" key="7">
    <source>
        <dbReference type="Google" id="ProtNLM"/>
    </source>
</evidence>
<evidence type="ECO:0000256" key="1">
    <source>
        <dbReference type="ARBA" id="ARBA00006484"/>
    </source>
</evidence>
<dbReference type="InterPro" id="IPR002347">
    <property type="entry name" value="SDR_fam"/>
</dbReference>
<dbReference type="AlphaFoldDB" id="A0A1E3I524"/>
<dbReference type="SUPFAM" id="SSF51735">
    <property type="entry name" value="NAD(P)-binding Rossmann-fold domains"/>
    <property type="match status" value="1"/>
</dbReference>
<comment type="similarity">
    <text evidence="1 4">Belongs to the short-chain dehydrogenases/reductases (SDR) family.</text>
</comment>
<dbReference type="OrthoDB" id="9876299at2759"/>
<dbReference type="FunFam" id="3.40.50.720:FF:000281">
    <property type="entry name" value="Uncharacterized oxidoreductase YIR035C"/>
    <property type="match status" value="1"/>
</dbReference>
<organism evidence="5 6">
    <name type="scientific">Cryptococcus amylolentus CBS 6039</name>
    <dbReference type="NCBI Taxonomy" id="1295533"/>
    <lineage>
        <taxon>Eukaryota</taxon>
        <taxon>Fungi</taxon>
        <taxon>Dikarya</taxon>
        <taxon>Basidiomycota</taxon>
        <taxon>Agaricomycotina</taxon>
        <taxon>Tremellomycetes</taxon>
        <taxon>Tremellales</taxon>
        <taxon>Cryptococcaceae</taxon>
        <taxon>Cryptococcus</taxon>
    </lineage>
</organism>
<dbReference type="GeneID" id="30153043"/>
<comment type="caution">
    <text evidence="5">The sequence shown here is derived from an EMBL/GenBank/DDBJ whole genome shotgun (WGS) entry which is preliminary data.</text>
</comment>
<sequence length="264" mass="28084">MSVLFLPPSTMSPVIILTGASRGLGLSVLRILLDTHNARIATLSRSLTPELEAAAKDYPGRVHPVQGDVGKPEDNARVVKEAVEKWGQLDGLIVNAGSIDPVGKLGSVSLDALTPYIQTNLLASIYLIQPALPHLRKSKGRIVLVSSGASSTGYQAWGLYSMAKAGMNSLARTLASEEKESGVSTFAVRPGVVNTDMQLFLRTHGPGEMSDTDMAKFQGAYEKGELLAPEQPGSVLAGLAVKGPAELSGEYINWADERLKHLQL</sequence>
<evidence type="ECO:0000256" key="2">
    <source>
        <dbReference type="ARBA" id="ARBA00022857"/>
    </source>
</evidence>
<evidence type="ECO:0000313" key="6">
    <source>
        <dbReference type="Proteomes" id="UP000094065"/>
    </source>
</evidence>
<dbReference type="PRINTS" id="PR00081">
    <property type="entry name" value="GDHRDH"/>
</dbReference>
<dbReference type="RefSeq" id="XP_018997632.1">
    <property type="nucleotide sequence ID" value="XM_019135205.1"/>
</dbReference>
<dbReference type="InterPro" id="IPR020904">
    <property type="entry name" value="Sc_DH/Rdtase_CS"/>
</dbReference>
<gene>
    <name evidence="5" type="ORF">L202_01734</name>
</gene>
<dbReference type="PANTHER" id="PTHR43008">
    <property type="entry name" value="BENZIL REDUCTASE"/>
    <property type="match status" value="1"/>
</dbReference>
<dbReference type="GO" id="GO:0050664">
    <property type="term" value="F:oxidoreductase activity, acting on NAD(P)H, oxygen as acceptor"/>
    <property type="evidence" value="ECO:0007669"/>
    <property type="project" value="TreeGrafter"/>
</dbReference>
<proteinExistence type="inferred from homology"/>
<name>A0A1E3I524_9TREE</name>
<dbReference type="Gene3D" id="3.40.50.720">
    <property type="entry name" value="NAD(P)-binding Rossmann-like Domain"/>
    <property type="match status" value="1"/>
</dbReference>
<keyword evidence="3" id="KW-0560">Oxidoreductase</keyword>
<dbReference type="PANTHER" id="PTHR43008:SF8">
    <property type="entry name" value="BENZIL REDUCTASE ((S)-BENZOIN FORMING) IRC24"/>
    <property type="match status" value="1"/>
</dbReference>
<accession>A0A1E3I524</accession>
<dbReference type="PROSITE" id="PS00061">
    <property type="entry name" value="ADH_SHORT"/>
    <property type="match status" value="1"/>
</dbReference>
<evidence type="ECO:0000313" key="5">
    <source>
        <dbReference type="EMBL" id="ODN83632.1"/>
    </source>
</evidence>